<comment type="caution">
    <text evidence="3">The sequence shown here is derived from an EMBL/GenBank/DDBJ whole genome shotgun (WGS) entry which is preliminary data.</text>
</comment>
<keyword evidence="4" id="KW-1185">Reference proteome</keyword>
<dbReference type="RefSeq" id="WP_344506106.1">
    <property type="nucleotide sequence ID" value="NZ_BAAAQD010000014.1"/>
</dbReference>
<dbReference type="InterPro" id="IPR044217">
    <property type="entry name" value="CLPT1/2"/>
</dbReference>
<dbReference type="Pfam" id="PF02861">
    <property type="entry name" value="Clp_N"/>
    <property type="match status" value="2"/>
</dbReference>
<dbReference type="PANTHER" id="PTHR47016:SF5">
    <property type="entry name" value="CLP DOMAIN SUPERFAMILY PROTEIN"/>
    <property type="match status" value="1"/>
</dbReference>
<evidence type="ECO:0000313" key="4">
    <source>
        <dbReference type="Proteomes" id="UP001501470"/>
    </source>
</evidence>
<feature type="domain" description="Clp R" evidence="2">
    <location>
        <begin position="2"/>
        <end position="181"/>
    </location>
</feature>
<evidence type="ECO:0000256" key="1">
    <source>
        <dbReference type="PROSITE-ProRule" id="PRU01251"/>
    </source>
</evidence>
<evidence type="ECO:0000313" key="3">
    <source>
        <dbReference type="EMBL" id="GAA1537058.1"/>
    </source>
</evidence>
<accession>A0ABP4M4K5</accession>
<name>A0ABP4M4K5_9ACTN</name>
<dbReference type="InterPro" id="IPR036628">
    <property type="entry name" value="Clp_N_dom_sf"/>
</dbReference>
<sequence>MFERFTQRARTAVQNAHEEANALGHRTVGTEHLVLAMFTTGGIAADVLQACAVEREGFVATLTGTDDAAALRSIGIDLDAVRSSVEQTFGPGALEQAELPRRGGFLFRRSKLPNRFGNDAKKALELSLRVALSMKHNYIGTEHLLLGILREERGTGGRLLREQGMSYDRTMELVKAALRNVA</sequence>
<protein>
    <recommendedName>
        <fullName evidence="2">Clp R domain-containing protein</fullName>
    </recommendedName>
</protein>
<dbReference type="EMBL" id="BAAAQD010000014">
    <property type="protein sequence ID" value="GAA1537058.1"/>
    <property type="molecule type" value="Genomic_DNA"/>
</dbReference>
<dbReference type="PROSITE" id="PS51903">
    <property type="entry name" value="CLP_R"/>
    <property type="match status" value="1"/>
</dbReference>
<dbReference type="Proteomes" id="UP001501470">
    <property type="component" value="Unassembled WGS sequence"/>
</dbReference>
<proteinExistence type="predicted"/>
<dbReference type="Gene3D" id="1.10.1780.10">
    <property type="entry name" value="Clp, N-terminal domain"/>
    <property type="match status" value="2"/>
</dbReference>
<gene>
    <name evidence="3" type="ORF">GCM10009827_064770</name>
</gene>
<keyword evidence="1" id="KW-0677">Repeat</keyword>
<dbReference type="PANTHER" id="PTHR47016">
    <property type="entry name" value="ATP-DEPENDENT CLP PROTEASE ATP-BINDING SUBUNIT CLPT1, CHLOROPLASTIC"/>
    <property type="match status" value="1"/>
</dbReference>
<dbReference type="SUPFAM" id="SSF81923">
    <property type="entry name" value="Double Clp-N motif"/>
    <property type="match status" value="2"/>
</dbReference>
<dbReference type="InterPro" id="IPR004176">
    <property type="entry name" value="Clp_R_N"/>
</dbReference>
<evidence type="ECO:0000259" key="2">
    <source>
        <dbReference type="PROSITE" id="PS51903"/>
    </source>
</evidence>
<reference evidence="4" key="1">
    <citation type="journal article" date="2019" name="Int. J. Syst. Evol. Microbiol.">
        <title>The Global Catalogue of Microorganisms (GCM) 10K type strain sequencing project: providing services to taxonomists for standard genome sequencing and annotation.</title>
        <authorList>
            <consortium name="The Broad Institute Genomics Platform"/>
            <consortium name="The Broad Institute Genome Sequencing Center for Infectious Disease"/>
            <person name="Wu L."/>
            <person name="Ma J."/>
        </authorList>
    </citation>
    <scope>NUCLEOTIDE SEQUENCE [LARGE SCALE GENOMIC DNA]</scope>
    <source>
        <strain evidence="4">JCM 15933</strain>
    </source>
</reference>
<organism evidence="3 4">
    <name type="scientific">Dactylosporangium maewongense</name>
    <dbReference type="NCBI Taxonomy" id="634393"/>
    <lineage>
        <taxon>Bacteria</taxon>
        <taxon>Bacillati</taxon>
        <taxon>Actinomycetota</taxon>
        <taxon>Actinomycetes</taxon>
        <taxon>Micromonosporales</taxon>
        <taxon>Micromonosporaceae</taxon>
        <taxon>Dactylosporangium</taxon>
    </lineage>
</organism>